<keyword evidence="2" id="KW-1133">Transmembrane helix</keyword>
<dbReference type="EMBL" id="CP106735">
    <property type="protein sequence ID" value="UXX78615.1"/>
    <property type="molecule type" value="Genomic_DNA"/>
</dbReference>
<sequence>MNWTHSIQQKLKAGLALAIVFLLVLFTNLIDRNHFSRLQESFASVYKDRLMVENYIFKLSSLINEKRFYLYDSTHISAASENWQTTNQAIDSLLAHYQTTKYTEKETRLFEDFKKELTELENMEAAYYQEAQTATRLKAIETKHQELVALLKGLSDIQIEEGQNLIAESNDVIALSNSFSRFEIIILIVIGVFAQVLVITSKPIKPKFPQKFNLN</sequence>
<gene>
    <name evidence="4" type="ORF">N7E81_14735</name>
</gene>
<evidence type="ECO:0000256" key="1">
    <source>
        <dbReference type="SAM" id="Coils"/>
    </source>
</evidence>
<keyword evidence="2" id="KW-0472">Membrane</keyword>
<reference evidence="4" key="1">
    <citation type="submission" date="2022-10" db="EMBL/GenBank/DDBJ databases">
        <title>Comparative genomics and taxonomic characterization of three novel marine species of genus Reichenbachiella exhibiting antioxidant and polysaccharide degradation activities.</title>
        <authorList>
            <person name="Muhammad N."/>
            <person name="Lee Y.-J."/>
            <person name="Ko J."/>
            <person name="Kim S.-G."/>
        </authorList>
    </citation>
    <scope>NUCLEOTIDE SEQUENCE</scope>
    <source>
        <strain evidence="4">Wsw4-B4</strain>
    </source>
</reference>
<proteinExistence type="predicted"/>
<organism evidence="4 5">
    <name type="scientific">Reichenbachiella carrageenanivorans</name>
    <dbReference type="NCBI Taxonomy" id="2979869"/>
    <lineage>
        <taxon>Bacteria</taxon>
        <taxon>Pseudomonadati</taxon>
        <taxon>Bacteroidota</taxon>
        <taxon>Cytophagia</taxon>
        <taxon>Cytophagales</taxon>
        <taxon>Reichenbachiellaceae</taxon>
        <taxon>Reichenbachiella</taxon>
    </lineage>
</organism>
<feature type="domain" description="Chemotaxis methyl-accepting receptor HlyB-like 4HB MCP" evidence="3">
    <location>
        <begin position="6"/>
        <end position="170"/>
    </location>
</feature>
<keyword evidence="5" id="KW-1185">Reference proteome</keyword>
<evidence type="ECO:0000256" key="2">
    <source>
        <dbReference type="SAM" id="Phobius"/>
    </source>
</evidence>
<evidence type="ECO:0000313" key="5">
    <source>
        <dbReference type="Proteomes" id="UP001062165"/>
    </source>
</evidence>
<dbReference type="InterPro" id="IPR024478">
    <property type="entry name" value="HlyB_4HB_MCP"/>
</dbReference>
<feature type="transmembrane region" description="Helical" evidence="2">
    <location>
        <begin position="184"/>
        <end position="204"/>
    </location>
</feature>
<evidence type="ECO:0000313" key="4">
    <source>
        <dbReference type="EMBL" id="UXX78615.1"/>
    </source>
</evidence>
<keyword evidence="1" id="KW-0175">Coiled coil</keyword>
<dbReference type="RefSeq" id="WP_263050360.1">
    <property type="nucleotide sequence ID" value="NZ_CP106735.1"/>
</dbReference>
<protein>
    <submittedName>
        <fullName evidence="4">MCP four helix bundle domain-containing protein</fullName>
    </submittedName>
</protein>
<evidence type="ECO:0000259" key="3">
    <source>
        <dbReference type="Pfam" id="PF12729"/>
    </source>
</evidence>
<dbReference type="Pfam" id="PF12729">
    <property type="entry name" value="4HB_MCP_1"/>
    <property type="match status" value="1"/>
</dbReference>
<name>A0ABY6CZ12_9BACT</name>
<accession>A0ABY6CZ12</accession>
<keyword evidence="2" id="KW-0812">Transmembrane</keyword>
<feature type="coiled-coil region" evidence="1">
    <location>
        <begin position="103"/>
        <end position="130"/>
    </location>
</feature>
<dbReference type="Proteomes" id="UP001062165">
    <property type="component" value="Chromosome"/>
</dbReference>
<feature type="transmembrane region" description="Helical" evidence="2">
    <location>
        <begin position="12"/>
        <end position="30"/>
    </location>
</feature>